<dbReference type="FunFam" id="1.10.1200.10:FF:000016">
    <property type="entry name" value="Non-ribosomal peptide synthase"/>
    <property type="match status" value="1"/>
</dbReference>
<keyword evidence="6" id="KW-1185">Reference proteome</keyword>
<dbReference type="InterPro" id="IPR009081">
    <property type="entry name" value="PP-bd_ACP"/>
</dbReference>
<feature type="non-terminal residue" evidence="5">
    <location>
        <position position="1"/>
    </location>
</feature>
<dbReference type="PROSITE" id="PS50075">
    <property type="entry name" value="CARRIER"/>
    <property type="match status" value="1"/>
</dbReference>
<dbReference type="InterPro" id="IPR001031">
    <property type="entry name" value="Thioesterase"/>
</dbReference>
<dbReference type="AlphaFoldDB" id="A0A5B1BQ86"/>
<dbReference type="PANTHER" id="PTHR45527:SF1">
    <property type="entry name" value="FATTY ACID SYNTHASE"/>
    <property type="match status" value="1"/>
</dbReference>
<accession>A0A5B1BQ86</accession>
<name>A0A5B1BQ86_MYCSI</name>
<dbReference type="InterPro" id="IPR020806">
    <property type="entry name" value="PKS_PP-bd"/>
</dbReference>
<dbReference type="SUPFAM" id="SSF47336">
    <property type="entry name" value="ACP-like"/>
    <property type="match status" value="1"/>
</dbReference>
<comment type="caution">
    <text evidence="5">The sequence shown here is derived from an EMBL/GenBank/DDBJ whole genome shotgun (WGS) entry which is preliminary data.</text>
</comment>
<dbReference type="RefSeq" id="WP_306439441.1">
    <property type="nucleotide sequence ID" value="NZ_VTZN01000083.1"/>
</dbReference>
<comment type="cofactor">
    <cofactor evidence="1">
        <name>pantetheine 4'-phosphate</name>
        <dbReference type="ChEBI" id="CHEBI:47942"/>
    </cofactor>
</comment>
<keyword evidence="2" id="KW-0596">Phosphopantetheine</keyword>
<evidence type="ECO:0000313" key="6">
    <source>
        <dbReference type="Proteomes" id="UP000324701"/>
    </source>
</evidence>
<dbReference type="GO" id="GO:0043041">
    <property type="term" value="P:amino acid activation for nonribosomal peptide biosynthetic process"/>
    <property type="evidence" value="ECO:0007669"/>
    <property type="project" value="TreeGrafter"/>
</dbReference>
<dbReference type="GO" id="GO:0031177">
    <property type="term" value="F:phosphopantetheine binding"/>
    <property type="evidence" value="ECO:0007669"/>
    <property type="project" value="InterPro"/>
</dbReference>
<proteinExistence type="predicted"/>
<dbReference type="Proteomes" id="UP000324701">
    <property type="component" value="Unassembled WGS sequence"/>
</dbReference>
<gene>
    <name evidence="5" type="ORF">F0Q45_14345</name>
</gene>
<organism evidence="5 6">
    <name type="scientific">Mycobacterium simiae</name>
    <name type="common">Mycobacterium habana</name>
    <dbReference type="NCBI Taxonomy" id="1784"/>
    <lineage>
        <taxon>Bacteria</taxon>
        <taxon>Bacillati</taxon>
        <taxon>Actinomycetota</taxon>
        <taxon>Actinomycetes</taxon>
        <taxon>Mycobacteriales</taxon>
        <taxon>Mycobacteriaceae</taxon>
        <taxon>Mycobacterium</taxon>
        <taxon>Mycobacterium simiae complex</taxon>
    </lineage>
</organism>
<dbReference type="InterPro" id="IPR006162">
    <property type="entry name" value="Ppantetheine_attach_site"/>
</dbReference>
<evidence type="ECO:0000313" key="5">
    <source>
        <dbReference type="EMBL" id="KAA1249600.1"/>
    </source>
</evidence>
<dbReference type="GO" id="GO:0044550">
    <property type="term" value="P:secondary metabolite biosynthetic process"/>
    <property type="evidence" value="ECO:0007669"/>
    <property type="project" value="TreeGrafter"/>
</dbReference>
<dbReference type="PANTHER" id="PTHR45527">
    <property type="entry name" value="NONRIBOSOMAL PEPTIDE SYNTHETASE"/>
    <property type="match status" value="1"/>
</dbReference>
<evidence type="ECO:0000256" key="3">
    <source>
        <dbReference type="ARBA" id="ARBA00022553"/>
    </source>
</evidence>
<dbReference type="InterPro" id="IPR029058">
    <property type="entry name" value="AB_hydrolase_fold"/>
</dbReference>
<evidence type="ECO:0000259" key="4">
    <source>
        <dbReference type="PROSITE" id="PS50075"/>
    </source>
</evidence>
<dbReference type="Gene3D" id="3.40.50.1820">
    <property type="entry name" value="alpha/beta hydrolase"/>
    <property type="match status" value="1"/>
</dbReference>
<reference evidence="5 6" key="1">
    <citation type="submission" date="2019-09" db="EMBL/GenBank/DDBJ databases">
        <title>Report of infection by Mycobacterium simiae a patient suffering from pulmonary tuberculosis.</title>
        <authorList>
            <person name="Mohanty P.S."/>
            <person name="Bansal A.K."/>
            <person name="Singh H."/>
            <person name="Sharma S."/>
            <person name="Patil S.A."/>
            <person name="Upadhaya P."/>
            <person name="Singh P.K."/>
            <person name="Kumar D."/>
            <person name="Kumar S."/>
            <person name="Singh R.K."/>
            <person name="Chaudhary B."/>
        </authorList>
    </citation>
    <scope>NUCLEOTIDE SEQUENCE [LARGE SCALE GENOMIC DNA]</scope>
    <source>
        <strain evidence="5 6">JAL-560-SIM</strain>
    </source>
</reference>
<protein>
    <submittedName>
        <fullName evidence="5">Non-ribosomal peptide synthetase</fullName>
    </submittedName>
</protein>
<dbReference type="SUPFAM" id="SSF53474">
    <property type="entry name" value="alpha/beta-Hydrolases"/>
    <property type="match status" value="1"/>
</dbReference>
<evidence type="ECO:0000256" key="2">
    <source>
        <dbReference type="ARBA" id="ARBA00022450"/>
    </source>
</evidence>
<dbReference type="Pfam" id="PF00975">
    <property type="entry name" value="Thioesterase"/>
    <property type="match status" value="1"/>
</dbReference>
<dbReference type="InterPro" id="IPR036736">
    <property type="entry name" value="ACP-like_sf"/>
</dbReference>
<feature type="domain" description="Carrier" evidence="4">
    <location>
        <begin position="69"/>
        <end position="144"/>
    </location>
</feature>
<dbReference type="GO" id="GO:0072330">
    <property type="term" value="P:monocarboxylic acid biosynthetic process"/>
    <property type="evidence" value="ECO:0007669"/>
    <property type="project" value="UniProtKB-ARBA"/>
</dbReference>
<dbReference type="InterPro" id="IPR045851">
    <property type="entry name" value="AMP-bd_C_sf"/>
</dbReference>
<dbReference type="Pfam" id="PF00550">
    <property type="entry name" value="PP-binding"/>
    <property type="match status" value="1"/>
</dbReference>
<keyword evidence="3" id="KW-0597">Phosphoprotein</keyword>
<dbReference type="GO" id="GO:0005829">
    <property type="term" value="C:cytosol"/>
    <property type="evidence" value="ECO:0007669"/>
    <property type="project" value="TreeGrafter"/>
</dbReference>
<dbReference type="SUPFAM" id="SSF56801">
    <property type="entry name" value="Acetyl-CoA synthetase-like"/>
    <property type="match status" value="1"/>
</dbReference>
<dbReference type="EMBL" id="VTZN01000083">
    <property type="protein sequence ID" value="KAA1249600.1"/>
    <property type="molecule type" value="Genomic_DNA"/>
</dbReference>
<dbReference type="PROSITE" id="PS00012">
    <property type="entry name" value="PHOSPHOPANTETHEINE"/>
    <property type="match status" value="1"/>
</dbReference>
<sequence length="409" mass="43438">RPGDKRLVGYVTGDVEVSGLRARLASALPGYLVPAAVVRLARLPLTVNGKLDTAALPAPEYGQADRYQAPSSPVEEVLAGIYAQVLGLDRVGVDASFFELGGDSLLAMRAIAAVNAALDTDLAVRTLFDAPSVQSLSRRLGAPDSSTEVVPVEILKDGTGAPLFCLPPASGLSWPYRGLGSYVDCPIIGIQQVSRSGESGPGSIRELATNYMDTIQALHGGSQFNLLGWSFGGAVAHQLAVELRGQGYAVGRLILLDAVLFGDAMRAENAANATDSVSESDALEAVLKALGIDTRDQSEPLTYRQAEALVSQHEATELPFPSRQLLATLVENANRNTSLLSQHVPDIFDGDMVIFSATRGGSGSPLLQSWRPYVDGDITEYRIDCAHDEMLTPESLRLFGHQLRAALEA</sequence>
<dbReference type="SMART" id="SM01294">
    <property type="entry name" value="PKS_PP_betabranch"/>
    <property type="match status" value="1"/>
</dbReference>
<dbReference type="Gene3D" id="3.30.300.30">
    <property type="match status" value="1"/>
</dbReference>
<evidence type="ECO:0000256" key="1">
    <source>
        <dbReference type="ARBA" id="ARBA00001957"/>
    </source>
</evidence>
<dbReference type="SMART" id="SM00823">
    <property type="entry name" value="PKS_PP"/>
    <property type="match status" value="1"/>
</dbReference>